<dbReference type="STRING" id="226505.SAMN05444394_0304"/>
<name>A0A1N6D6F7_9BACT</name>
<dbReference type="EMBL" id="FSRC01000001">
    <property type="protein sequence ID" value="SIN66244.1"/>
    <property type="molecule type" value="Genomic_DNA"/>
</dbReference>
<dbReference type="RefSeq" id="WP_074223079.1">
    <property type="nucleotide sequence ID" value="NZ_FSRC01000001.1"/>
</dbReference>
<evidence type="ECO:0000313" key="1">
    <source>
        <dbReference type="EMBL" id="SIN66244.1"/>
    </source>
</evidence>
<proteinExistence type="predicted"/>
<reference evidence="2" key="1">
    <citation type="submission" date="2016-11" db="EMBL/GenBank/DDBJ databases">
        <authorList>
            <person name="Varghese N."/>
            <person name="Submissions S."/>
        </authorList>
    </citation>
    <scope>NUCLEOTIDE SEQUENCE [LARGE SCALE GENOMIC DNA]</scope>
    <source>
        <strain evidence="2">DSM 15292</strain>
    </source>
</reference>
<sequence length="205" mass="24147">MSFSQQRNKIEKQIAKVNSVQEYQKEYLSAPIVNWLEELAGRYIYHLYNNLYGQETQKNLKAFLDDFYGASEDHAKNCISIAVDVEHLYGSKVKDWTLSSLPAFDNFLLKLINVVLGEKIMKSKKDVYEADTYLHLIRKGEIYQTIGQAFQSIYQMRNSFLHVQVEDENGVRRQIRWNNKKYANAKELIVFQYRTAFRVLDQLIN</sequence>
<dbReference type="Proteomes" id="UP000185221">
    <property type="component" value="Unassembled WGS sequence"/>
</dbReference>
<protein>
    <submittedName>
        <fullName evidence="1">Uncharacterized protein</fullName>
    </submittedName>
</protein>
<accession>A0A1N6D6F7</accession>
<evidence type="ECO:0000313" key="2">
    <source>
        <dbReference type="Proteomes" id="UP000185221"/>
    </source>
</evidence>
<keyword evidence="2" id="KW-1185">Reference proteome</keyword>
<dbReference type="AlphaFoldDB" id="A0A1N6D6F7"/>
<gene>
    <name evidence="1" type="ORF">SAMN05444394_0304</name>
</gene>
<organism evidence="1 2">
    <name type="scientific">Algoriphagus halophilus</name>
    <dbReference type="NCBI Taxonomy" id="226505"/>
    <lineage>
        <taxon>Bacteria</taxon>
        <taxon>Pseudomonadati</taxon>
        <taxon>Bacteroidota</taxon>
        <taxon>Cytophagia</taxon>
        <taxon>Cytophagales</taxon>
        <taxon>Cyclobacteriaceae</taxon>
        <taxon>Algoriphagus</taxon>
    </lineage>
</organism>